<protein>
    <submittedName>
        <fullName evidence="2">Uncharacterized protein</fullName>
    </submittedName>
</protein>
<sequence length="46" mass="4978">MDGGMLGLIEMALVLGLTLGLGVWQLVSVRRAMRDPPKRDRDDPGA</sequence>
<keyword evidence="1" id="KW-1133">Transmembrane helix</keyword>
<dbReference type="RefSeq" id="WP_406855357.1">
    <property type="nucleotide sequence ID" value="NZ_CP157484.1"/>
</dbReference>
<keyword evidence="1" id="KW-0812">Transmembrane</keyword>
<evidence type="ECO:0000313" key="2">
    <source>
        <dbReference type="EMBL" id="XBO38518.1"/>
    </source>
</evidence>
<reference evidence="2" key="1">
    <citation type="submission" date="2024-05" db="EMBL/GenBank/DDBJ databases">
        <authorList>
            <person name="Kim S."/>
            <person name="Heo J."/>
            <person name="Choi H."/>
            <person name="Choi Y."/>
            <person name="Kwon S.-W."/>
            <person name="Kim Y."/>
        </authorList>
    </citation>
    <scope>NUCLEOTIDE SEQUENCE</scope>
    <source>
        <strain evidence="2">KACC 23698</strain>
    </source>
</reference>
<proteinExistence type="predicted"/>
<accession>A0AAU7JDR4</accession>
<name>A0AAU7JDR4_9HYPH</name>
<organism evidence="2">
    <name type="scientific">Alsobacter sp. KACC 23698</name>
    <dbReference type="NCBI Taxonomy" id="3149229"/>
    <lineage>
        <taxon>Bacteria</taxon>
        <taxon>Pseudomonadati</taxon>
        <taxon>Pseudomonadota</taxon>
        <taxon>Alphaproteobacteria</taxon>
        <taxon>Hyphomicrobiales</taxon>
        <taxon>Alsobacteraceae</taxon>
        <taxon>Alsobacter</taxon>
    </lineage>
</organism>
<dbReference type="AlphaFoldDB" id="A0AAU7JDR4"/>
<dbReference type="EMBL" id="CP157484">
    <property type="protein sequence ID" value="XBO38518.1"/>
    <property type="molecule type" value="Genomic_DNA"/>
</dbReference>
<feature type="transmembrane region" description="Helical" evidence="1">
    <location>
        <begin position="6"/>
        <end position="29"/>
    </location>
</feature>
<keyword evidence="1" id="KW-0472">Membrane</keyword>
<evidence type="ECO:0000256" key="1">
    <source>
        <dbReference type="SAM" id="Phobius"/>
    </source>
</evidence>
<gene>
    <name evidence="2" type="ORF">ABEG18_22915</name>
</gene>